<feature type="transmembrane region" description="Helical" evidence="1">
    <location>
        <begin position="117"/>
        <end position="147"/>
    </location>
</feature>
<gene>
    <name evidence="3" type="ORF">QYF49_14745</name>
</gene>
<feature type="transmembrane region" description="Helical" evidence="1">
    <location>
        <begin position="167"/>
        <end position="188"/>
    </location>
</feature>
<evidence type="ECO:0000256" key="2">
    <source>
        <dbReference type="SAM" id="SignalP"/>
    </source>
</evidence>
<feature type="signal peptide" evidence="2">
    <location>
        <begin position="1"/>
        <end position="21"/>
    </location>
</feature>
<evidence type="ECO:0000313" key="3">
    <source>
        <dbReference type="EMBL" id="MDN4074251.1"/>
    </source>
</evidence>
<evidence type="ECO:0000313" key="4">
    <source>
        <dbReference type="Proteomes" id="UP001168694"/>
    </source>
</evidence>
<evidence type="ECO:0008006" key="5">
    <source>
        <dbReference type="Google" id="ProtNLM"/>
    </source>
</evidence>
<dbReference type="RefSeq" id="WP_290400319.1">
    <property type="nucleotide sequence ID" value="NZ_JAUHLN010000002.1"/>
</dbReference>
<proteinExistence type="predicted"/>
<keyword evidence="2" id="KW-0732">Signal</keyword>
<organism evidence="3 4">
    <name type="scientific">Fictibacillus terranigra</name>
    <dbReference type="NCBI Taxonomy" id="3058424"/>
    <lineage>
        <taxon>Bacteria</taxon>
        <taxon>Bacillati</taxon>
        <taxon>Bacillota</taxon>
        <taxon>Bacilli</taxon>
        <taxon>Bacillales</taxon>
        <taxon>Fictibacillaceae</taxon>
        <taxon>Fictibacillus</taxon>
    </lineage>
</organism>
<keyword evidence="1" id="KW-1133">Transmembrane helix</keyword>
<dbReference type="Proteomes" id="UP001168694">
    <property type="component" value="Unassembled WGS sequence"/>
</dbReference>
<reference evidence="3" key="1">
    <citation type="submission" date="2023-06" db="EMBL/GenBank/DDBJ databases">
        <title>Draft Genome Sequences of Representative Paenibacillus Polymyxa, Bacillus cereus, Fictibacillus sp., and Brevibacillus agri Strains Isolated from Amazonian Dark Earth.</title>
        <authorList>
            <person name="Pellegrinetti T.A."/>
            <person name="Cunha I.C.M."/>
            <person name="Chaves M.G."/>
            <person name="Freitas A.S."/>
            <person name="Silva A.V.R."/>
            <person name="Tsai S.M."/>
            <person name="Mendes L.W."/>
        </authorList>
    </citation>
    <scope>NUCLEOTIDE SEQUENCE</scope>
    <source>
        <strain evidence="3">CENA-BCM004</strain>
    </source>
</reference>
<feature type="transmembrane region" description="Helical" evidence="1">
    <location>
        <begin position="230"/>
        <end position="246"/>
    </location>
</feature>
<feature type="transmembrane region" description="Helical" evidence="1">
    <location>
        <begin position="194"/>
        <end position="214"/>
    </location>
</feature>
<keyword evidence="4" id="KW-1185">Reference proteome</keyword>
<accession>A0ABT8E8L8</accession>
<evidence type="ECO:0000256" key="1">
    <source>
        <dbReference type="SAM" id="Phobius"/>
    </source>
</evidence>
<name>A0ABT8E8L8_9BACL</name>
<keyword evidence="1" id="KW-0812">Transmembrane</keyword>
<sequence>MKKLALVLSLIILFFTSLSLASPTAFAAQRNIMKSREVVVPVKQSVENVIVFGHDAIIKGKVKTAVIVINGDVEIKPNANVRELVLVVGGRVKQEPGSSVTQNILSINLNSPSQNSLFLGGMVLISGWLLRFLGSIVLVLLTTFAGLALNKRFKNYEEMTKGKAARFVLSGAITTLAILILSLLLGITVVGIPISIILLLVPLISFIAGMALLSKETASRIAGLNHKPSWIVYLTGAFLIVSVFNFPVIGGLVFFILYCFSLGMSIQWLFSRLRRKKYNGRF</sequence>
<comment type="caution">
    <text evidence="3">The sequence shown here is derived from an EMBL/GenBank/DDBJ whole genome shotgun (WGS) entry which is preliminary data.</text>
</comment>
<protein>
    <recommendedName>
        <fullName evidence="5">Polymer-forming cytoskeletal protein</fullName>
    </recommendedName>
</protein>
<feature type="transmembrane region" description="Helical" evidence="1">
    <location>
        <begin position="252"/>
        <end position="271"/>
    </location>
</feature>
<feature type="chain" id="PRO_5045998464" description="Polymer-forming cytoskeletal protein" evidence="2">
    <location>
        <begin position="22"/>
        <end position="282"/>
    </location>
</feature>
<keyword evidence="1" id="KW-0472">Membrane</keyword>
<dbReference type="EMBL" id="JAUHLN010000002">
    <property type="protein sequence ID" value="MDN4074251.1"/>
    <property type="molecule type" value="Genomic_DNA"/>
</dbReference>